<feature type="region of interest" description="Disordered" evidence="1">
    <location>
        <begin position="53"/>
        <end position="87"/>
    </location>
</feature>
<evidence type="ECO:0000313" key="4">
    <source>
        <dbReference type="Proteomes" id="UP001316384"/>
    </source>
</evidence>
<dbReference type="SUPFAM" id="SSF50952">
    <property type="entry name" value="Soluble quinoprotein glucose dehydrogenase"/>
    <property type="match status" value="1"/>
</dbReference>
<feature type="compositionally biased region" description="Low complexity" evidence="1">
    <location>
        <begin position="58"/>
        <end position="84"/>
    </location>
</feature>
<organism evidence="3 4">
    <name type="scientific">Cellulomonas xiejunii</name>
    <dbReference type="NCBI Taxonomy" id="2968083"/>
    <lineage>
        <taxon>Bacteria</taxon>
        <taxon>Bacillati</taxon>
        <taxon>Actinomycetota</taxon>
        <taxon>Actinomycetes</taxon>
        <taxon>Micrococcales</taxon>
        <taxon>Cellulomonadaceae</taxon>
        <taxon>Cellulomonas</taxon>
    </lineage>
</organism>
<gene>
    <name evidence="3" type="ORF">NP048_04405</name>
</gene>
<evidence type="ECO:0000313" key="3">
    <source>
        <dbReference type="EMBL" id="UUI72703.1"/>
    </source>
</evidence>
<evidence type="ECO:0000259" key="2">
    <source>
        <dbReference type="Pfam" id="PF07995"/>
    </source>
</evidence>
<dbReference type="InterPro" id="IPR011042">
    <property type="entry name" value="6-blade_b-propeller_TolB-like"/>
</dbReference>
<dbReference type="Gene3D" id="2.120.10.30">
    <property type="entry name" value="TolB, C-terminal domain"/>
    <property type="match status" value="1"/>
</dbReference>
<keyword evidence="4" id="KW-1185">Reference proteome</keyword>
<dbReference type="EMBL" id="CP101987">
    <property type="protein sequence ID" value="UUI72703.1"/>
    <property type="molecule type" value="Genomic_DNA"/>
</dbReference>
<dbReference type="InterPro" id="IPR012938">
    <property type="entry name" value="Glc/Sorbosone_DH"/>
</dbReference>
<dbReference type="InterPro" id="IPR011041">
    <property type="entry name" value="Quinoprot_gluc/sorb_DH_b-prop"/>
</dbReference>
<feature type="domain" description="Glucose/Sorbosone dehydrogenase" evidence="2">
    <location>
        <begin position="104"/>
        <end position="419"/>
    </location>
</feature>
<dbReference type="PANTHER" id="PTHR19328">
    <property type="entry name" value="HEDGEHOG-INTERACTING PROTEIN"/>
    <property type="match status" value="1"/>
</dbReference>
<accession>A0ABY5KS68</accession>
<dbReference type="RefSeq" id="WP_227578282.1">
    <property type="nucleotide sequence ID" value="NZ_CP101987.1"/>
</dbReference>
<reference evidence="3 4" key="1">
    <citation type="submission" date="2022-07" db="EMBL/GenBank/DDBJ databases">
        <title>Novel species in genus cellulomonas.</title>
        <authorList>
            <person name="Ye L."/>
        </authorList>
    </citation>
    <scope>NUCLEOTIDE SEQUENCE [LARGE SCALE GENOMIC DNA]</scope>
    <source>
        <strain evidence="4">zg-B89</strain>
    </source>
</reference>
<dbReference type="Proteomes" id="UP001316384">
    <property type="component" value="Chromosome"/>
</dbReference>
<name>A0ABY5KS68_9CELL</name>
<proteinExistence type="predicted"/>
<dbReference type="Pfam" id="PF07995">
    <property type="entry name" value="GSDH"/>
    <property type="match status" value="1"/>
</dbReference>
<dbReference type="PANTHER" id="PTHR19328:SF13">
    <property type="entry name" value="HIPL1 PROTEIN"/>
    <property type="match status" value="1"/>
</dbReference>
<protein>
    <submittedName>
        <fullName evidence="3">PQQ-dependent sugar dehydrogenase</fullName>
    </submittedName>
</protein>
<evidence type="ECO:0000256" key="1">
    <source>
        <dbReference type="SAM" id="MobiDB-lite"/>
    </source>
</evidence>
<sequence length="437" mass="44082">MPAGRPRDGARRSAGRRPSAVARRLVAHRLVAHGLVAHGVVALALVAGCSPDAPAPTAPTASPTPSAPGPTSTAAAPAAQPDASPVRDVPTVTVASVQDVATGLDAPWGLAFLPDGRALVTLRDAAGLVLVGGDGSLTDVTGPGADEIADATVARGEGGLLGVAVVPGAAPSGPVDVVVYLTSRQDNRVLRATLDGATLGPTRVLLEGVPKGSNHNGGRLAFGPDGYLYVTTGDTYTTSLAPDPGSLGGKVLRVTADGAPAPGNPDPASPVWTRGHRNVQGIGWAPDGRAFAAEFGQDTWDELNVLHAGADHGWPEVEGQGGAGQGFVDPVAVWATSDASPSGLAVTDEGVYLAGLRGRTLWRVPLRPVDPATLDDPAADASGVGTPQALLAGEHGRLRAVEVAPDGSLWVLTNNTDGRGDPVPGDDRVLRVTVRDD</sequence>